<keyword evidence="2" id="KW-0812">Transmembrane</keyword>
<evidence type="ECO:0000256" key="2">
    <source>
        <dbReference type="SAM" id="Phobius"/>
    </source>
</evidence>
<feature type="transmembrane region" description="Helical" evidence="2">
    <location>
        <begin position="61"/>
        <end position="78"/>
    </location>
</feature>
<dbReference type="VEuPathDB" id="ToxoDB:EMH_0005200"/>
<evidence type="ECO:0000313" key="3">
    <source>
        <dbReference type="EMBL" id="CDJ29967.1"/>
    </source>
</evidence>
<keyword evidence="4" id="KW-1185">Reference proteome</keyword>
<dbReference type="EMBL" id="HG682220">
    <property type="protein sequence ID" value="CDJ29967.1"/>
    <property type="molecule type" value="Genomic_DNA"/>
</dbReference>
<keyword evidence="2" id="KW-0472">Membrane</keyword>
<dbReference type="AlphaFoldDB" id="U6K0Y2"/>
<evidence type="ECO:0000313" key="4">
    <source>
        <dbReference type="Proteomes" id="UP000030744"/>
    </source>
</evidence>
<protein>
    <recommendedName>
        <fullName evidence="5">Transmembrane protein</fullName>
    </recommendedName>
</protein>
<evidence type="ECO:0008006" key="5">
    <source>
        <dbReference type="Google" id="ProtNLM"/>
    </source>
</evidence>
<proteinExistence type="predicted"/>
<accession>U6K0Y2</accession>
<keyword evidence="2" id="KW-1133">Transmembrane helix</keyword>
<keyword evidence="1" id="KW-0175">Coiled coil</keyword>
<name>U6K0Y2_9EIME</name>
<reference evidence="3" key="1">
    <citation type="submission" date="2013-10" db="EMBL/GenBank/DDBJ databases">
        <title>Genomic analysis of the causative agents of coccidiosis in chickens.</title>
        <authorList>
            <person name="Reid A.J."/>
            <person name="Blake D."/>
            <person name="Billington K."/>
            <person name="Browne H."/>
            <person name="Dunn M."/>
            <person name="Hung S."/>
            <person name="Kawahara F."/>
            <person name="Miranda-Saavedra D."/>
            <person name="Mourier T."/>
            <person name="Nagra H."/>
            <person name="Otto T.D."/>
            <person name="Rawlings N."/>
            <person name="Sanchez A."/>
            <person name="Sanders M."/>
            <person name="Subramaniam C."/>
            <person name="Tay Y."/>
            <person name="Dear P."/>
            <person name="Doerig C."/>
            <person name="Gruber A."/>
            <person name="Parkinson J."/>
            <person name="Shirley M."/>
            <person name="Wan K.L."/>
            <person name="Berriman M."/>
            <person name="Tomley F."/>
            <person name="Pain A."/>
        </authorList>
    </citation>
    <scope>NUCLEOTIDE SEQUENCE [LARGE SCALE GENOMIC DNA]</scope>
    <source>
        <strain evidence="3">Houghton</strain>
    </source>
</reference>
<gene>
    <name evidence="3" type="ORF">EMH_0005200</name>
</gene>
<organism evidence="3 4">
    <name type="scientific">Eimeria mitis</name>
    <dbReference type="NCBI Taxonomy" id="44415"/>
    <lineage>
        <taxon>Eukaryota</taxon>
        <taxon>Sar</taxon>
        <taxon>Alveolata</taxon>
        <taxon>Apicomplexa</taxon>
        <taxon>Conoidasida</taxon>
        <taxon>Coccidia</taxon>
        <taxon>Eucoccidiorida</taxon>
        <taxon>Eimeriorina</taxon>
        <taxon>Eimeriidae</taxon>
        <taxon>Eimeria</taxon>
    </lineage>
</organism>
<dbReference type="OrthoDB" id="347425at2759"/>
<reference evidence="3" key="2">
    <citation type="submission" date="2013-10" db="EMBL/GenBank/DDBJ databases">
        <authorList>
            <person name="Aslett M."/>
        </authorList>
    </citation>
    <scope>NUCLEOTIDE SEQUENCE [LARGE SCALE GENOMIC DNA]</scope>
    <source>
        <strain evidence="3">Houghton</strain>
    </source>
</reference>
<dbReference type="Proteomes" id="UP000030744">
    <property type="component" value="Unassembled WGS sequence"/>
</dbReference>
<dbReference type="RefSeq" id="XP_013352536.1">
    <property type="nucleotide sequence ID" value="XM_013497082.1"/>
</dbReference>
<sequence length="390" mass="44705">MGFQWPDAATWLRKALDSHEVASETTDRDLENEDNSYKVATDDEFFLALKSRRKKFGANKAMIVAFVVVLAAGARYIMSRRSRSYIEEASPDDMRMQEYWEDFNNAADKMKEAWGSSELAVRQAFQLHFTPSLKDGQELPEDPLASISAHVEKMRECKERRDFAQHLQLLQSICRTVTTRLEELKWFVRVNEKKKIPVPVPGHDEPCRYPSLEALEESVEGGLTAANFLGYVGLVGGEPTKKVDGMLAHQLLSLLAIENKHNAYNSLVRYSFEHIFQPFRKGETSHAALSTAKYQIPYAKRAFRIGAFVRAAAHLFRECDSTLTYANERKMHRIADNWTRKGVLEASKRQEKQNANKFEKRLKTKREQMQALLKQGIPKDDLVIDALFLL</sequence>
<evidence type="ECO:0000256" key="1">
    <source>
        <dbReference type="SAM" id="Coils"/>
    </source>
</evidence>
<dbReference type="GeneID" id="25375546"/>
<feature type="coiled-coil region" evidence="1">
    <location>
        <begin position="348"/>
        <end position="375"/>
    </location>
</feature>